<dbReference type="RefSeq" id="WP_319009477.1">
    <property type="nucleotide sequence ID" value="NZ_JAWJZF010000350.1"/>
</dbReference>
<sequence>MTRMVRALGAIAFAAAAAVGVVALNGEPTWDAPPAHVVAAPGEPTWDLVPVGEREPTWDFALGEPTWDVAPAGESEPTWDSAPLDSGA</sequence>
<feature type="chain" id="PRO_5046315435" evidence="2">
    <location>
        <begin position="24"/>
        <end position="88"/>
    </location>
</feature>
<organism evidence="3 4">
    <name type="scientific">Streptomyces roseolus</name>
    <dbReference type="NCBI Taxonomy" id="67358"/>
    <lineage>
        <taxon>Bacteria</taxon>
        <taxon>Bacillati</taxon>
        <taxon>Actinomycetota</taxon>
        <taxon>Actinomycetes</taxon>
        <taxon>Kitasatosporales</taxon>
        <taxon>Streptomycetaceae</taxon>
        <taxon>Streptomyces</taxon>
    </lineage>
</organism>
<feature type="signal peptide" evidence="2">
    <location>
        <begin position="1"/>
        <end position="23"/>
    </location>
</feature>
<accession>A0ABU4K5K1</accession>
<comment type="caution">
    <text evidence="3">The sequence shown here is derived from an EMBL/GenBank/DDBJ whole genome shotgun (WGS) entry which is preliminary data.</text>
</comment>
<keyword evidence="2" id="KW-0732">Signal</keyword>
<name>A0ABU4K5K1_9ACTN</name>
<evidence type="ECO:0000313" key="4">
    <source>
        <dbReference type="Proteomes" id="UP001278571"/>
    </source>
</evidence>
<gene>
    <name evidence="3" type="ORF">R2363_12715</name>
</gene>
<keyword evidence="4" id="KW-1185">Reference proteome</keyword>
<dbReference type="EMBL" id="JAWJZF010000350">
    <property type="protein sequence ID" value="MDX2293031.1"/>
    <property type="molecule type" value="Genomic_DNA"/>
</dbReference>
<protein>
    <submittedName>
        <fullName evidence="3">Uncharacterized protein</fullName>
    </submittedName>
</protein>
<evidence type="ECO:0000313" key="3">
    <source>
        <dbReference type="EMBL" id="MDX2293031.1"/>
    </source>
</evidence>
<proteinExistence type="predicted"/>
<feature type="region of interest" description="Disordered" evidence="1">
    <location>
        <begin position="69"/>
        <end position="88"/>
    </location>
</feature>
<reference evidence="3 4" key="1">
    <citation type="submission" date="2023-10" db="EMBL/GenBank/DDBJ databases">
        <authorList>
            <person name="Wang X.X."/>
        </authorList>
    </citation>
    <scope>NUCLEOTIDE SEQUENCE [LARGE SCALE GENOMIC DNA]</scope>
    <source>
        <strain evidence="3 4">NBRC 12816</strain>
    </source>
</reference>
<evidence type="ECO:0000256" key="1">
    <source>
        <dbReference type="SAM" id="MobiDB-lite"/>
    </source>
</evidence>
<dbReference type="Proteomes" id="UP001278571">
    <property type="component" value="Unassembled WGS sequence"/>
</dbReference>
<evidence type="ECO:0000256" key="2">
    <source>
        <dbReference type="SAM" id="SignalP"/>
    </source>
</evidence>